<gene>
    <name evidence="1" type="ORF">PP81_gp44</name>
</gene>
<protein>
    <submittedName>
        <fullName evidence="1">Internal virion protein A</fullName>
    </submittedName>
</protein>
<name>A0A1L7DS20_9CAUD</name>
<dbReference type="EMBL" id="KY124276">
    <property type="protein sequence ID" value="APU03060.1"/>
    <property type="molecule type" value="Genomic_DNA"/>
</dbReference>
<accession>A0A1L7DS20</accession>
<dbReference type="Proteomes" id="UP000221450">
    <property type="component" value="Segment"/>
</dbReference>
<dbReference type="Pfam" id="PF11090">
    <property type="entry name" value="Phage_T7_Gp13"/>
    <property type="match status" value="1"/>
</dbReference>
<sequence>MLLRESNKEDFKVFKPSQWDLAEAKAMGITPSFPNEAECITLEHNGEVLAIGGNVEGQCWFVTSNLAVTLSGDQRKEFRGFIERHRDNLLTQYPVLWNYVWVGNYPHRAFLETIGAVFHDEFSDESKQFQLFTIGG</sequence>
<evidence type="ECO:0000313" key="2">
    <source>
        <dbReference type="Proteomes" id="UP000221450"/>
    </source>
</evidence>
<reference evidence="1 2" key="1">
    <citation type="submission" date="2016-11" db="EMBL/GenBank/DDBJ databases">
        <authorList>
            <person name="Shneider M.M."/>
            <person name="Kabanova A.P."/>
            <person name="Vo T.N.H."/>
            <person name="Samarov N.I."/>
            <person name="Korzhenkov A.A."/>
            <person name="Toshchakov S.V."/>
            <person name="Miroshnikov K.K."/>
            <person name="Ignatov A.N."/>
            <person name="Kulikov E.E."/>
            <person name="Miroshnkov K.A."/>
        </authorList>
    </citation>
    <scope>NUCLEOTIDE SEQUENCE [LARGE SCALE GENOMIC DNA]</scope>
</reference>
<dbReference type="InterPro" id="IPR020335">
    <property type="entry name" value="Phage_T7_Gp13"/>
</dbReference>
<proteinExistence type="predicted"/>
<evidence type="ECO:0000313" key="1">
    <source>
        <dbReference type="EMBL" id="APU03060.1"/>
    </source>
</evidence>
<organism evidence="1 2">
    <name type="scientific">Pectobacterium phage PP81</name>
    <dbReference type="NCBI Taxonomy" id="1927014"/>
    <lineage>
        <taxon>Viruses</taxon>
        <taxon>Duplodnaviria</taxon>
        <taxon>Heunggongvirae</taxon>
        <taxon>Uroviricota</taxon>
        <taxon>Caudoviricetes</taxon>
        <taxon>Autographivirales</taxon>
        <taxon>Autotranscriptaviridae</taxon>
        <taxon>Studiervirinae</taxon>
        <taxon>Pektosvirus</taxon>
        <taxon>Pektosvirus PP81</taxon>
    </lineage>
</organism>